<proteinExistence type="predicted"/>
<evidence type="ECO:0000256" key="1">
    <source>
        <dbReference type="SAM" id="Phobius"/>
    </source>
</evidence>
<keyword evidence="1" id="KW-0472">Membrane</keyword>
<comment type="caution">
    <text evidence="2">The sequence shown here is derived from an EMBL/GenBank/DDBJ whole genome shotgun (WGS) entry which is preliminary data.</text>
</comment>
<dbReference type="AlphaFoldDB" id="A0A5S4EUA3"/>
<feature type="transmembrane region" description="Helical" evidence="1">
    <location>
        <begin position="12"/>
        <end position="33"/>
    </location>
</feature>
<evidence type="ECO:0000313" key="3">
    <source>
        <dbReference type="Proteomes" id="UP000309128"/>
    </source>
</evidence>
<dbReference type="PROSITE" id="PS51257">
    <property type="entry name" value="PROKAR_LIPOPROTEIN"/>
    <property type="match status" value="1"/>
</dbReference>
<organism evidence="2 3">
    <name type="scientific">Nonomuraea turkmeniaca</name>
    <dbReference type="NCBI Taxonomy" id="103838"/>
    <lineage>
        <taxon>Bacteria</taxon>
        <taxon>Bacillati</taxon>
        <taxon>Actinomycetota</taxon>
        <taxon>Actinomycetes</taxon>
        <taxon>Streptosporangiales</taxon>
        <taxon>Streptosporangiaceae</taxon>
        <taxon>Nonomuraea</taxon>
    </lineage>
</organism>
<protein>
    <submittedName>
        <fullName evidence="2">Uncharacterized protein</fullName>
    </submittedName>
</protein>
<keyword evidence="1" id="KW-1133">Transmembrane helix</keyword>
<dbReference type="EMBL" id="VCKY01000588">
    <property type="protein sequence ID" value="TMR00401.1"/>
    <property type="molecule type" value="Genomic_DNA"/>
</dbReference>
<dbReference type="RefSeq" id="WP_138674429.1">
    <property type="nucleotide sequence ID" value="NZ_VCKY01000588.1"/>
</dbReference>
<evidence type="ECO:0000313" key="2">
    <source>
        <dbReference type="EMBL" id="TMR00401.1"/>
    </source>
</evidence>
<accession>A0A5S4EUA3</accession>
<name>A0A5S4EUA3_9ACTN</name>
<reference evidence="2 3" key="1">
    <citation type="submission" date="2019-05" db="EMBL/GenBank/DDBJ databases">
        <title>Draft genome sequence of Nonomuraea turkmeniaca DSM 43926.</title>
        <authorList>
            <person name="Saricaoglu S."/>
            <person name="Isik K."/>
        </authorList>
    </citation>
    <scope>NUCLEOTIDE SEQUENCE [LARGE SCALE GENOMIC DNA]</scope>
    <source>
        <strain evidence="2 3">DSM 43926</strain>
    </source>
</reference>
<keyword evidence="3" id="KW-1185">Reference proteome</keyword>
<dbReference type="Proteomes" id="UP000309128">
    <property type="component" value="Unassembled WGS sequence"/>
</dbReference>
<sequence>MLFDLFRFVYQPAIALPAFVIGFVALALACFLASRAERRAAAEAETRALLGYVGYIDADTATSAELRDMVSAAIAEGDLFRCDACPLGLSASRRLSESGEYFATCRRCMPDLISAAL</sequence>
<keyword evidence="1" id="KW-0812">Transmembrane</keyword>
<gene>
    <name evidence="2" type="ORF">ETD86_54705</name>
</gene>